<name>A0AAD7D2C8_MYCRO</name>
<reference evidence="2" key="1">
    <citation type="submission" date="2023-03" db="EMBL/GenBank/DDBJ databases">
        <title>Massive genome expansion in bonnet fungi (Mycena s.s.) driven by repeated elements and novel gene families across ecological guilds.</title>
        <authorList>
            <consortium name="Lawrence Berkeley National Laboratory"/>
            <person name="Harder C.B."/>
            <person name="Miyauchi S."/>
            <person name="Viragh M."/>
            <person name="Kuo A."/>
            <person name="Thoen E."/>
            <person name="Andreopoulos B."/>
            <person name="Lu D."/>
            <person name="Skrede I."/>
            <person name="Drula E."/>
            <person name="Henrissat B."/>
            <person name="Morin E."/>
            <person name="Kohler A."/>
            <person name="Barry K."/>
            <person name="LaButti K."/>
            <person name="Morin E."/>
            <person name="Salamov A."/>
            <person name="Lipzen A."/>
            <person name="Mereny Z."/>
            <person name="Hegedus B."/>
            <person name="Baldrian P."/>
            <person name="Stursova M."/>
            <person name="Weitz H."/>
            <person name="Taylor A."/>
            <person name="Grigoriev I.V."/>
            <person name="Nagy L.G."/>
            <person name="Martin F."/>
            <person name="Kauserud H."/>
        </authorList>
    </citation>
    <scope>NUCLEOTIDE SEQUENCE</scope>
    <source>
        <strain evidence="2">CBHHK067</strain>
    </source>
</reference>
<evidence type="ECO:0000313" key="2">
    <source>
        <dbReference type="EMBL" id="KAJ7675423.1"/>
    </source>
</evidence>
<protein>
    <submittedName>
        <fullName evidence="2">Uncharacterized protein</fullName>
    </submittedName>
</protein>
<feature type="compositionally biased region" description="Acidic residues" evidence="1">
    <location>
        <begin position="271"/>
        <end position="285"/>
    </location>
</feature>
<organism evidence="2 3">
    <name type="scientific">Mycena rosella</name>
    <name type="common">Pink bonnet</name>
    <name type="synonym">Agaricus rosellus</name>
    <dbReference type="NCBI Taxonomy" id="1033263"/>
    <lineage>
        <taxon>Eukaryota</taxon>
        <taxon>Fungi</taxon>
        <taxon>Dikarya</taxon>
        <taxon>Basidiomycota</taxon>
        <taxon>Agaricomycotina</taxon>
        <taxon>Agaricomycetes</taxon>
        <taxon>Agaricomycetidae</taxon>
        <taxon>Agaricales</taxon>
        <taxon>Marasmiineae</taxon>
        <taxon>Mycenaceae</taxon>
        <taxon>Mycena</taxon>
    </lineage>
</organism>
<keyword evidence="3" id="KW-1185">Reference proteome</keyword>
<feature type="region of interest" description="Disordered" evidence="1">
    <location>
        <begin position="199"/>
        <end position="288"/>
    </location>
</feature>
<dbReference type="EMBL" id="JARKIE010000148">
    <property type="protein sequence ID" value="KAJ7675423.1"/>
    <property type="molecule type" value="Genomic_DNA"/>
</dbReference>
<feature type="compositionally biased region" description="Low complexity" evidence="1">
    <location>
        <begin position="119"/>
        <end position="131"/>
    </location>
</feature>
<evidence type="ECO:0000256" key="1">
    <source>
        <dbReference type="SAM" id="MobiDB-lite"/>
    </source>
</evidence>
<feature type="compositionally biased region" description="Basic and acidic residues" evidence="1">
    <location>
        <begin position="256"/>
        <end position="270"/>
    </location>
</feature>
<gene>
    <name evidence="2" type="ORF">B0H17DRAFT_1207613</name>
</gene>
<feature type="region of interest" description="Disordered" evidence="1">
    <location>
        <begin position="1"/>
        <end position="21"/>
    </location>
</feature>
<sequence>MAVIPASSTQPSFPQTTTTAAAAAPMSLKERIAALQEREQRDLARAAGTLPPSPTPHSAALSNLALPAGQTPAALRAKIAQFESKGGVPVPRGAFGLGAPPEGASAPRRKELYGNRMQPARIPRALPAPRALAPPAPARLAPRRRRGPPSPPKKPSTVPARGTAFSTALDIARKAEADVRAGAERRKSALWLAPQFTGGLTPQHTGALTPQFTGGLTPQYTGGSLNTSPRLYPQSGTFSPPLSPYEPLSPGYAGRRSGEELEPGRWSGEDERVEGEGGEIVDEPEEMHLDPRPLAEEERLPPIPVRPLQVPAFIAGAC</sequence>
<dbReference type="GO" id="GO:0005737">
    <property type="term" value="C:cytoplasm"/>
    <property type="evidence" value="ECO:0007669"/>
    <property type="project" value="UniProtKB-SubCell"/>
</dbReference>
<proteinExistence type="predicted"/>
<feature type="region of interest" description="Disordered" evidence="1">
    <location>
        <begin position="39"/>
        <end position="65"/>
    </location>
</feature>
<dbReference type="Proteomes" id="UP001221757">
    <property type="component" value="Unassembled WGS sequence"/>
</dbReference>
<comment type="caution">
    <text evidence="2">The sequence shown here is derived from an EMBL/GenBank/DDBJ whole genome shotgun (WGS) entry which is preliminary data.</text>
</comment>
<accession>A0AAD7D2C8</accession>
<feature type="region of interest" description="Disordered" evidence="1">
    <location>
        <begin position="86"/>
        <end position="164"/>
    </location>
</feature>
<feature type="compositionally biased region" description="Polar residues" evidence="1">
    <location>
        <begin position="199"/>
        <end position="238"/>
    </location>
</feature>
<dbReference type="AlphaFoldDB" id="A0AAD7D2C8"/>
<dbReference type="GO" id="GO:0006897">
    <property type="term" value="P:endocytosis"/>
    <property type="evidence" value="ECO:0007669"/>
    <property type="project" value="UniProtKB-KW"/>
</dbReference>
<dbReference type="GO" id="GO:0016020">
    <property type="term" value="C:membrane"/>
    <property type="evidence" value="ECO:0007669"/>
    <property type="project" value="UniProtKB-SubCell"/>
</dbReference>
<evidence type="ECO:0000313" key="3">
    <source>
        <dbReference type="Proteomes" id="UP001221757"/>
    </source>
</evidence>